<dbReference type="EMBL" id="JACHMN010000002">
    <property type="protein sequence ID" value="MBB5868583.1"/>
    <property type="molecule type" value="Genomic_DNA"/>
</dbReference>
<dbReference type="Pfam" id="PF13385">
    <property type="entry name" value="Laminin_G_3"/>
    <property type="match status" value="1"/>
</dbReference>
<evidence type="ECO:0000256" key="2">
    <source>
        <dbReference type="ARBA" id="ARBA00023157"/>
    </source>
</evidence>
<sequence length="904" mass="93233">MGESTALAEAVRCGSPVEVLSKRSENTLVFAQPTGGLTAEISAVPVRVHRPDGSWQPVDTTLQRASDGSLGPVASVANVRFSGGGATPLATFKAGGGEVAYSWPTGLPVPAIEGDSAQYAEVFPGVDLRVRALADGFRYVLVVKTVEAAANPALRTVTLNLAASGLTVRPKASGGFDAVDGAGVPAITVGGAAMWDASGLVGSGVQGVMEARSESVPADVDVAELAAETPEGSATAEIAATATATSLVVTPDQAMLSSPETVFPVIIDPVATIDTSNGAYWGYVNSTNATRDDGVARVGVNTDGSGTYRSFWFFPSGTAIGGPATVVAAEVRTLMTHSYDCDNTPVNLWTAGGFHSGKNTWGTPTLGAWMGERSAHAHKGTGQCADDPQSDAAVIFDQNAVKTYIQSAVDAGWSGSAFALSTRQSDGGGEGTASWWKKFDPTKTQLYVQWNHAPATSTAVKVLASGVTDCATSSVPGTNAKRPTFCATPQDVDGGTNRVEFEVWDSAHATRQTYSNGSVTNRTVGSAASWAPPVDLADGVHALRVQSCDSFACGTTWSSWLSFTVDTTPPPVPVIAATSGGEATYQPKSTGNWLGGENVAGNFSFTSSSDAASVEVRLNGSSLGWKTASGGAWTGSVTPPRDGPNTLATRSKDAFGTTSAWSADYVFLVAPAANKSWRWELNDSLSSIDTVGSTVTSPGVQLLSGFTPSPYVTGAGTSKAVTFNGTSQALGTTNTVVNTMASFTVTARVKLGTITPAGPMMTIVSQDGPTGSGFRLQYRTDVPVDGGTRAWCFVMFTADGATDTASTRACLDAQQTTSDWVNLAGVYDAGSHQVQMWIEADGEMVMFDPATAFTNVWSATGALAIGRARQGSSDGQFFNGSIDRVALFATALSGSELNVDKATP</sequence>
<dbReference type="InterPro" id="IPR006558">
    <property type="entry name" value="LamG-like"/>
</dbReference>
<accession>A0A841BNQ1</accession>
<dbReference type="SMART" id="SM00560">
    <property type="entry name" value="LamGL"/>
    <property type="match status" value="1"/>
</dbReference>
<reference evidence="4 5" key="1">
    <citation type="submission" date="2020-08" db="EMBL/GenBank/DDBJ databases">
        <title>Sequencing the genomes of 1000 actinobacteria strains.</title>
        <authorList>
            <person name="Klenk H.-P."/>
        </authorList>
    </citation>
    <scope>NUCLEOTIDE SEQUENCE [LARGE SCALE GENOMIC DNA]</scope>
    <source>
        <strain evidence="4 5">DSM 45362</strain>
    </source>
</reference>
<name>A0A841BNQ1_9ACTN</name>
<dbReference type="InterPro" id="IPR013320">
    <property type="entry name" value="ConA-like_dom_sf"/>
</dbReference>
<feature type="domain" description="LamG-like jellyroll fold" evidence="3">
    <location>
        <begin position="741"/>
        <end position="895"/>
    </location>
</feature>
<dbReference type="Gene3D" id="2.60.120.200">
    <property type="match status" value="1"/>
</dbReference>
<dbReference type="SUPFAM" id="SSF49899">
    <property type="entry name" value="Concanavalin A-like lectins/glucanases"/>
    <property type="match status" value="1"/>
</dbReference>
<evidence type="ECO:0000313" key="5">
    <source>
        <dbReference type="Proteomes" id="UP000587527"/>
    </source>
</evidence>
<protein>
    <recommendedName>
        <fullName evidence="3">LamG-like jellyroll fold domain-containing protein</fullName>
    </recommendedName>
</protein>
<evidence type="ECO:0000313" key="4">
    <source>
        <dbReference type="EMBL" id="MBB5868583.1"/>
    </source>
</evidence>
<comment type="caution">
    <text evidence="4">The sequence shown here is derived from an EMBL/GenBank/DDBJ whole genome shotgun (WGS) entry which is preliminary data.</text>
</comment>
<keyword evidence="5" id="KW-1185">Reference proteome</keyword>
<dbReference type="RefSeq" id="WP_184834639.1">
    <property type="nucleotide sequence ID" value="NZ_JACHMN010000002.1"/>
</dbReference>
<dbReference type="AlphaFoldDB" id="A0A841BNQ1"/>
<proteinExistence type="predicted"/>
<organism evidence="4 5">
    <name type="scientific">Allocatelliglobosispora scoriae</name>
    <dbReference type="NCBI Taxonomy" id="643052"/>
    <lineage>
        <taxon>Bacteria</taxon>
        <taxon>Bacillati</taxon>
        <taxon>Actinomycetota</taxon>
        <taxon>Actinomycetes</taxon>
        <taxon>Micromonosporales</taxon>
        <taxon>Micromonosporaceae</taxon>
        <taxon>Allocatelliglobosispora</taxon>
    </lineage>
</organism>
<keyword evidence="1" id="KW-0732">Signal</keyword>
<keyword evidence="2" id="KW-1015">Disulfide bond</keyword>
<evidence type="ECO:0000259" key="3">
    <source>
        <dbReference type="SMART" id="SM00560"/>
    </source>
</evidence>
<dbReference type="Proteomes" id="UP000587527">
    <property type="component" value="Unassembled WGS sequence"/>
</dbReference>
<gene>
    <name evidence="4" type="ORF">F4553_001962</name>
</gene>
<evidence type="ECO:0000256" key="1">
    <source>
        <dbReference type="ARBA" id="ARBA00022729"/>
    </source>
</evidence>